<feature type="region of interest" description="Disordered" evidence="3">
    <location>
        <begin position="152"/>
        <end position="188"/>
    </location>
</feature>
<name>A0A423VDD7_CYTCH</name>
<sequence>MSHYKQHTSKPNEMFVGYDTDSRVYMELVLGHSAAKAARDQGCSSMNIEALAHAQRALAIARGNSRPDLEEKAQLGKAEFLLIMGRKSESLEVEILVAAKAENMEIEQRQDGSIASVGGVPMDELTRRLMDNEVDVERQIVKVAAMTISKSYSGSRKRTTQDKGDKANRAKDMDEAPGTTPTPPCSGTILVTGANGGLGRGYITALTRSPYAAEHHGLYTDRDDAAARELDGFLGGAAAAAAAAGGHRWETSALDLGSLAGVRAFAASVNARVAAGSLPPIRALVLVAGYLDVSPGARAPRRFTADGHEAVWGINYLANFLLVLLLLRSVDRERGRVVMVSSWSHNPRDKRNRISGHLGAEEHNTLYRDTESLSKGVEYEDSGEKAGLRRYGASKACLVMFMFELQRRLSADPDLSKIAVLAMEPGAMVTSIATGNEVSSVMSKVYKTIFAAASAISPNGMFRTPEKSGQHLLRACFDTEELGECPKATYLDGSRKWETGDEVRDEEKQRRLWADSLKLTKLEDGETTPSEDEISKTSTGTSSSPTNEGAESSGPGSHIETASEDMETPKLGGQTAESSSDALVSASVDEQSDVSETKTISFVSPPDTTPSDGATAPEGTGKDPLSPSTAAQPETSAATVDEQQASESGPPTTLASQPDEAEDRSAEGDVGMGTQPPSGDTTSGTKVATDDEAQPMDFDTGLEAALQIEKGREAGQMHDDNTENGIMAKGASELDAAGKREEEDSKENGEDPEDPGTEQTLFTSVQEPPDLEQPKSQELQLETKNSSHIPLGRDPETPPEGLQAAGGKLDGLSARRPSANNLTIAVDSQPNPATAVNGRHRTARDLLLQKSHLLGEDARISMTLTSIANYIDGVGGMPSREEMEEFDEFRAFTAQRAKILEEALDGGEPLAAMRRFDERWGQRAMDDAWGARQDLRLAAVRAALHYKHDFGSIQAELAILYFEHRVASLRKRLGDDLDDPVALQTLDILGSAAGGR</sequence>
<dbReference type="STRING" id="252740.A0A423VDD7"/>
<feature type="compositionally biased region" description="Polar residues" evidence="3">
    <location>
        <begin position="626"/>
        <end position="656"/>
    </location>
</feature>
<dbReference type="EC" id="1.1.1.270" evidence="2"/>
<feature type="compositionally biased region" description="Polar residues" evidence="3">
    <location>
        <begin position="757"/>
        <end position="766"/>
    </location>
</feature>
<reference evidence="4 5" key="1">
    <citation type="submission" date="2015-09" db="EMBL/GenBank/DDBJ databases">
        <title>Host preference determinants of Valsa canker pathogens revealed by comparative genomics.</title>
        <authorList>
            <person name="Yin Z."/>
            <person name="Huang L."/>
        </authorList>
    </citation>
    <scope>NUCLEOTIDE SEQUENCE [LARGE SCALE GENOMIC DNA]</scope>
    <source>
        <strain evidence="4 5">YSFL</strain>
    </source>
</reference>
<feature type="compositionally biased region" description="Polar residues" evidence="3">
    <location>
        <begin position="675"/>
        <end position="686"/>
    </location>
</feature>
<dbReference type="PRINTS" id="PR00081">
    <property type="entry name" value="GDHRDH"/>
</dbReference>
<dbReference type="PANTHER" id="PTHR43647:SF4">
    <property type="entry name" value="KETOREDUCTASE (KR) DOMAIN-CONTAINING PROTEIN"/>
    <property type="match status" value="1"/>
</dbReference>
<evidence type="ECO:0000256" key="1">
    <source>
        <dbReference type="ARBA" id="ARBA00023589"/>
    </source>
</evidence>
<feature type="compositionally biased region" description="Basic and acidic residues" evidence="3">
    <location>
        <begin position="159"/>
        <end position="174"/>
    </location>
</feature>
<dbReference type="GO" id="GO:0000253">
    <property type="term" value="F:3-beta-hydroxysteroid 3-dehydrogenase (NADP+) activity"/>
    <property type="evidence" value="ECO:0007669"/>
    <property type="project" value="UniProtKB-EC"/>
</dbReference>
<feature type="compositionally biased region" description="Polar residues" evidence="3">
    <location>
        <begin position="774"/>
        <end position="788"/>
    </location>
</feature>
<accession>A0A423VDD7</accession>
<feature type="compositionally biased region" description="Low complexity" evidence="3">
    <location>
        <begin position="577"/>
        <end position="589"/>
    </location>
</feature>
<dbReference type="GO" id="GO:0005811">
    <property type="term" value="C:lipid droplet"/>
    <property type="evidence" value="ECO:0007669"/>
    <property type="project" value="TreeGrafter"/>
</dbReference>
<dbReference type="InterPro" id="IPR036291">
    <property type="entry name" value="NAD(P)-bd_dom_sf"/>
</dbReference>
<evidence type="ECO:0000256" key="3">
    <source>
        <dbReference type="SAM" id="MobiDB-lite"/>
    </source>
</evidence>
<protein>
    <recommendedName>
        <fullName evidence="2">3beta-hydroxysteroid 3-dehydrogenase</fullName>
        <ecNumber evidence="2">1.1.1.270</ecNumber>
    </recommendedName>
</protein>
<feature type="compositionally biased region" description="Low complexity" evidence="3">
    <location>
        <begin position="536"/>
        <end position="546"/>
    </location>
</feature>
<organism evidence="4 5">
    <name type="scientific">Cytospora chrysosperma</name>
    <name type="common">Cytospora canker fungus</name>
    <name type="synonym">Sphaeria chrysosperma</name>
    <dbReference type="NCBI Taxonomy" id="252740"/>
    <lineage>
        <taxon>Eukaryota</taxon>
        <taxon>Fungi</taxon>
        <taxon>Dikarya</taxon>
        <taxon>Ascomycota</taxon>
        <taxon>Pezizomycotina</taxon>
        <taxon>Sordariomycetes</taxon>
        <taxon>Sordariomycetidae</taxon>
        <taxon>Diaporthales</taxon>
        <taxon>Cytosporaceae</taxon>
        <taxon>Cytospora</taxon>
    </lineage>
</organism>
<feature type="compositionally biased region" description="Basic and acidic residues" evidence="3">
    <location>
        <begin position="736"/>
        <end position="749"/>
    </location>
</feature>
<dbReference type="GO" id="GO:0005789">
    <property type="term" value="C:endoplasmic reticulum membrane"/>
    <property type="evidence" value="ECO:0007669"/>
    <property type="project" value="TreeGrafter"/>
</dbReference>
<feature type="compositionally biased region" description="Basic and acidic residues" evidence="3">
    <location>
        <begin position="709"/>
        <end position="721"/>
    </location>
</feature>
<feature type="region of interest" description="Disordered" evidence="3">
    <location>
        <begin position="522"/>
        <end position="808"/>
    </location>
</feature>
<dbReference type="InterPro" id="IPR051593">
    <property type="entry name" value="Ergosterol_Biosynth_ERG27"/>
</dbReference>
<dbReference type="AlphaFoldDB" id="A0A423VDD7"/>
<comment type="caution">
    <text evidence="4">The sequence shown here is derived from an EMBL/GenBank/DDBJ whole genome shotgun (WGS) entry which is preliminary data.</text>
</comment>
<evidence type="ECO:0000256" key="2">
    <source>
        <dbReference type="ARBA" id="ARBA00023621"/>
    </source>
</evidence>
<dbReference type="OrthoDB" id="191139at2759"/>
<dbReference type="PANTHER" id="PTHR43647">
    <property type="entry name" value="DEHYDROGENASE"/>
    <property type="match status" value="1"/>
</dbReference>
<dbReference type="SUPFAM" id="SSF51735">
    <property type="entry name" value="NAD(P)-binding Rossmann-fold domains"/>
    <property type="match status" value="1"/>
</dbReference>
<comment type="pathway">
    <text evidence="1">Steroid biosynthesis; zymosterol biosynthesis; zymosterol from lanosterol: step 5/6.</text>
</comment>
<evidence type="ECO:0000313" key="5">
    <source>
        <dbReference type="Proteomes" id="UP000284375"/>
    </source>
</evidence>
<gene>
    <name evidence="4" type="ORF">VSDG_08704</name>
</gene>
<evidence type="ECO:0000313" key="4">
    <source>
        <dbReference type="EMBL" id="ROV89005.1"/>
    </source>
</evidence>
<dbReference type="InterPro" id="IPR002347">
    <property type="entry name" value="SDR_fam"/>
</dbReference>
<keyword evidence="5" id="KW-1185">Reference proteome</keyword>
<dbReference type="GO" id="GO:0005741">
    <property type="term" value="C:mitochondrial outer membrane"/>
    <property type="evidence" value="ECO:0007669"/>
    <property type="project" value="TreeGrafter"/>
</dbReference>
<dbReference type="Proteomes" id="UP000284375">
    <property type="component" value="Unassembled WGS sequence"/>
</dbReference>
<proteinExistence type="predicted"/>
<dbReference type="Gene3D" id="3.40.50.720">
    <property type="entry name" value="NAD(P)-binding Rossmann-like Domain"/>
    <property type="match status" value="1"/>
</dbReference>
<dbReference type="EMBL" id="LJZO01000061">
    <property type="protein sequence ID" value="ROV89005.1"/>
    <property type="molecule type" value="Genomic_DNA"/>
</dbReference>